<reference evidence="4 5" key="1">
    <citation type="journal article" date="2015" name="Genome Announc.">
        <title>Complete Genome Sequencing of Stenotrophomonas acidaminiphila ZAC14D2_NAIMI4_2, a Multidrug-Resistant Strain Isolated from Sediments of a Polluted River in Mexico, Uncovers New Antibiotic Resistance Genes and a Novel Class-II Lasso Peptide Biosynthesis Gene Cluster.</title>
        <authorList>
            <person name="Vinuesa P."/>
            <person name="Ochoa-Sanchez L.E."/>
        </authorList>
    </citation>
    <scope>NUCLEOTIDE SEQUENCE [LARGE SCALE GENOMIC DNA]</scope>
    <source>
        <strain evidence="4 5">ZAC14D2_NAIMI4_2</strain>
    </source>
</reference>
<organism evidence="4 5">
    <name type="scientific">Stenotrophomonas acidaminiphila</name>
    <dbReference type="NCBI Taxonomy" id="128780"/>
    <lineage>
        <taxon>Bacteria</taxon>
        <taxon>Pseudomonadati</taxon>
        <taxon>Pseudomonadota</taxon>
        <taxon>Gammaproteobacteria</taxon>
        <taxon>Lysobacterales</taxon>
        <taxon>Lysobacteraceae</taxon>
        <taxon>Stenotrophomonas</taxon>
    </lineage>
</organism>
<dbReference type="PANTHER" id="PTHR30349">
    <property type="entry name" value="PHAGE INTEGRASE-RELATED"/>
    <property type="match status" value="1"/>
</dbReference>
<dbReference type="GO" id="GO:0015074">
    <property type="term" value="P:DNA integration"/>
    <property type="evidence" value="ECO:0007669"/>
    <property type="project" value="UniProtKB-KW"/>
</dbReference>
<dbReference type="PATRIC" id="fig|128780.6.peg.1312"/>
<keyword evidence="1" id="KW-0229">DNA integration</keyword>
<dbReference type="GO" id="GO:0003677">
    <property type="term" value="F:DNA binding"/>
    <property type="evidence" value="ECO:0007669"/>
    <property type="project" value="InterPro"/>
</dbReference>
<dbReference type="GO" id="GO:0006310">
    <property type="term" value="P:DNA recombination"/>
    <property type="evidence" value="ECO:0007669"/>
    <property type="project" value="UniProtKB-KW"/>
</dbReference>
<dbReference type="Pfam" id="PF00589">
    <property type="entry name" value="Phage_integrase"/>
    <property type="match status" value="1"/>
</dbReference>
<dbReference type="PANTHER" id="PTHR30349:SF64">
    <property type="entry name" value="PROPHAGE INTEGRASE INTD-RELATED"/>
    <property type="match status" value="1"/>
</dbReference>
<name>A0A0S1AY98_9GAMM</name>
<dbReference type="InterPro" id="IPR002104">
    <property type="entry name" value="Integrase_catalytic"/>
</dbReference>
<dbReference type="Gene3D" id="1.10.443.10">
    <property type="entry name" value="Intergrase catalytic core"/>
    <property type="match status" value="1"/>
</dbReference>
<dbReference type="Proteomes" id="UP000061010">
    <property type="component" value="Chromosome"/>
</dbReference>
<dbReference type="SUPFAM" id="SSF56349">
    <property type="entry name" value="DNA breaking-rejoining enzymes"/>
    <property type="match status" value="1"/>
</dbReference>
<dbReference type="AlphaFoldDB" id="A0A0S1AY98"/>
<dbReference type="PROSITE" id="PS51898">
    <property type="entry name" value="TYR_RECOMBINASE"/>
    <property type="match status" value="1"/>
</dbReference>
<evidence type="ECO:0000313" key="4">
    <source>
        <dbReference type="EMBL" id="ALJ27707.1"/>
    </source>
</evidence>
<gene>
    <name evidence="4" type="ORF">AOT14_13040</name>
</gene>
<accession>A0A0S1AY98</accession>
<evidence type="ECO:0000313" key="5">
    <source>
        <dbReference type="Proteomes" id="UP000061010"/>
    </source>
</evidence>
<keyword evidence="5" id="KW-1185">Reference proteome</keyword>
<evidence type="ECO:0000256" key="2">
    <source>
        <dbReference type="ARBA" id="ARBA00023172"/>
    </source>
</evidence>
<dbReference type="InterPro" id="IPR050090">
    <property type="entry name" value="Tyrosine_recombinase_XerCD"/>
</dbReference>
<protein>
    <submittedName>
        <fullName evidence="4">Integrase</fullName>
    </submittedName>
</protein>
<dbReference type="InterPro" id="IPR013762">
    <property type="entry name" value="Integrase-like_cat_sf"/>
</dbReference>
<keyword evidence="2" id="KW-0233">DNA recombination</keyword>
<proteinExistence type="predicted"/>
<dbReference type="OrthoDB" id="8823540at2"/>
<feature type="domain" description="Tyr recombinase" evidence="3">
    <location>
        <begin position="200"/>
        <end position="423"/>
    </location>
</feature>
<dbReference type="CDD" id="cd00397">
    <property type="entry name" value="DNA_BRE_C"/>
    <property type="match status" value="1"/>
</dbReference>
<evidence type="ECO:0000259" key="3">
    <source>
        <dbReference type="PROSITE" id="PS51898"/>
    </source>
</evidence>
<sequence>MARLDRIRYTPHSLDVSDQEELRWRTSSHVVKADRETRAIDGVPVLYWESGEPWAEANLYFADKAELILSGQLKIGTLEAVATALLAYMKFLETDDELQWHKFPKAKADRPTTRFRGELIRARDKGEIASSTATARMAGVLRWYRWVKAQGLLATDWPLWADKLVGVRITDAFGFERSLSVTSSELSIPNKKRNNVKLEDGLLPVSLEERDQILDLAARHSSLEFSLMLRLGFLTGMRIGSICDLKLATLDNAHRLAETPLVHYLSIGPGVRAAPVRTKHDVTGRVIIPSDLLQDLRDYVRSERRLTREAQATKDHKGLVFLSRYGTPYGTKKAGKSPSTNVDMLRLRRAALAEGVNLAGFYFHRSRATFATSIAEAALRMPDSSLRWSDIIALIRDLLLHKDEVTSMRYITFVKEQKTKAYWANEFTRFFFGAKQERTGREDA</sequence>
<dbReference type="InterPro" id="IPR011010">
    <property type="entry name" value="DNA_brk_join_enz"/>
</dbReference>
<evidence type="ECO:0000256" key="1">
    <source>
        <dbReference type="ARBA" id="ARBA00022908"/>
    </source>
</evidence>
<dbReference type="KEGG" id="sacz:AOT14_13040"/>
<dbReference type="EMBL" id="CP012900">
    <property type="protein sequence ID" value="ALJ27707.1"/>
    <property type="molecule type" value="Genomic_DNA"/>
</dbReference>